<dbReference type="Gene3D" id="3.40.190.10">
    <property type="entry name" value="Periplasmic binding protein-like II"/>
    <property type="match status" value="1"/>
</dbReference>
<dbReference type="PANTHER" id="PTHR42928:SF5">
    <property type="entry name" value="BLR1237 PROTEIN"/>
    <property type="match status" value="1"/>
</dbReference>
<dbReference type="RefSeq" id="WP_086086103.1">
    <property type="nucleotide sequence ID" value="NZ_CP021112.1"/>
</dbReference>
<dbReference type="EMBL" id="CP021112">
    <property type="protein sequence ID" value="ARP97783.1"/>
    <property type="molecule type" value="Genomic_DNA"/>
</dbReference>
<dbReference type="InterPro" id="IPR042100">
    <property type="entry name" value="Bug_dom1"/>
</dbReference>
<accession>A0A1W6ZK40</accession>
<proteinExistence type="inferred from homology"/>
<dbReference type="Proteomes" id="UP000194137">
    <property type="component" value="Chromosome"/>
</dbReference>
<dbReference type="InterPro" id="IPR005064">
    <property type="entry name" value="BUG"/>
</dbReference>
<dbReference type="AlphaFoldDB" id="A0A1W6ZK40"/>
<dbReference type="PANTHER" id="PTHR42928">
    <property type="entry name" value="TRICARBOXYLATE-BINDING PROTEIN"/>
    <property type="match status" value="1"/>
</dbReference>
<sequence>MKLASTLAIAGLIGTCVSAYAADCTDFPKRPIEIVVPYGAGGGVDIASRTLAAAAKAVKGWDMRVSNRTGAGTVTGQNYLASQAPADGYTIGVMPLIAAVLNDADPRNGIKAGSLEVLEAIAFDPWLFVAMKGQTVDSLVAKAKSGGGTLRYAVSPGSEQGMLGQMFANKHGIKLTNVPLAGGVQRLGGLLNGSVDLAPSFYGEAKQYLDSKMMVPIGFANDIPYWADESIPALGTKGYEFGRNFWGSYRVILTPSGVPENIKACLADSLTDILNSGQGKELFLQKTIKVEPIGYKAAKSKYAEFQAAVTKLLSAQKSQ</sequence>
<dbReference type="STRING" id="1235591.CAK95_00825"/>
<dbReference type="Pfam" id="PF03401">
    <property type="entry name" value="TctC"/>
    <property type="match status" value="1"/>
</dbReference>
<comment type="similarity">
    <text evidence="1">Belongs to the UPF0065 (bug) family.</text>
</comment>
<dbReference type="KEGG" id="psin:CAK95_00825"/>
<reference evidence="2 3" key="1">
    <citation type="submission" date="2017-05" db="EMBL/GenBank/DDBJ databases">
        <title>Full genome sequence of Pseudorhodoplanes sinuspersici.</title>
        <authorList>
            <person name="Dastgheib S.M.M."/>
            <person name="Shavandi M."/>
            <person name="Tirandaz H."/>
        </authorList>
    </citation>
    <scope>NUCLEOTIDE SEQUENCE [LARGE SCALE GENOMIC DNA]</scope>
    <source>
        <strain evidence="2 3">RIPI110</strain>
    </source>
</reference>
<protein>
    <submittedName>
        <fullName evidence="2">Uncharacterized protein</fullName>
    </submittedName>
</protein>
<evidence type="ECO:0000313" key="2">
    <source>
        <dbReference type="EMBL" id="ARP97783.1"/>
    </source>
</evidence>
<organism evidence="2 3">
    <name type="scientific">Pseudorhodoplanes sinuspersici</name>
    <dbReference type="NCBI Taxonomy" id="1235591"/>
    <lineage>
        <taxon>Bacteria</taxon>
        <taxon>Pseudomonadati</taxon>
        <taxon>Pseudomonadota</taxon>
        <taxon>Alphaproteobacteria</taxon>
        <taxon>Hyphomicrobiales</taxon>
        <taxon>Pseudorhodoplanes</taxon>
    </lineage>
</organism>
<dbReference type="Gene3D" id="3.40.190.150">
    <property type="entry name" value="Bordetella uptake gene, domain 1"/>
    <property type="match status" value="1"/>
</dbReference>
<gene>
    <name evidence="2" type="ORF">CAK95_00825</name>
</gene>
<keyword evidence="3" id="KW-1185">Reference proteome</keyword>
<evidence type="ECO:0000313" key="3">
    <source>
        <dbReference type="Proteomes" id="UP000194137"/>
    </source>
</evidence>
<name>A0A1W6ZK40_9HYPH</name>
<dbReference type="OrthoDB" id="9780943at2"/>
<evidence type="ECO:0000256" key="1">
    <source>
        <dbReference type="ARBA" id="ARBA00006987"/>
    </source>
</evidence>